<evidence type="ECO:0000256" key="13">
    <source>
        <dbReference type="ARBA" id="ARBA00023121"/>
    </source>
</evidence>
<evidence type="ECO:0000256" key="14">
    <source>
        <dbReference type="ARBA" id="ARBA00023136"/>
    </source>
</evidence>
<dbReference type="EMBL" id="WNIA01000027">
    <property type="protein sequence ID" value="MTV98705.1"/>
    <property type="molecule type" value="Genomic_DNA"/>
</dbReference>
<dbReference type="GO" id="GO:0090729">
    <property type="term" value="F:toxin activity"/>
    <property type="evidence" value="ECO:0007669"/>
    <property type="project" value="UniProtKB-KW"/>
</dbReference>
<dbReference type="Proteomes" id="UP000437160">
    <property type="component" value="Unassembled WGS sequence"/>
</dbReference>
<evidence type="ECO:0000256" key="7">
    <source>
        <dbReference type="ARBA" id="ARBA00022656"/>
    </source>
</evidence>
<dbReference type="GO" id="GO:0031640">
    <property type="term" value="P:killing of cells of another organism"/>
    <property type="evidence" value="ECO:0007669"/>
    <property type="project" value="UniProtKB-KW"/>
</dbReference>
<keyword evidence="7" id="KW-0800">Toxin</keyword>
<dbReference type="Gene3D" id="2.60.40.1430">
    <property type="entry name" value="Perfringolysin, domain 4"/>
    <property type="match status" value="1"/>
</dbReference>
<dbReference type="GO" id="GO:0015485">
    <property type="term" value="F:cholesterol binding"/>
    <property type="evidence" value="ECO:0007669"/>
    <property type="project" value="InterPro"/>
</dbReference>
<dbReference type="InterPro" id="IPR001869">
    <property type="entry name" value="Thiol_cytolysin"/>
</dbReference>
<evidence type="ECO:0000259" key="16">
    <source>
        <dbReference type="Pfam" id="PF17440"/>
    </source>
</evidence>
<evidence type="ECO:0000256" key="3">
    <source>
        <dbReference type="ARBA" id="ARBA00008503"/>
    </source>
</evidence>
<evidence type="ECO:0000256" key="11">
    <source>
        <dbReference type="ARBA" id="ARBA00022870"/>
    </source>
</evidence>
<keyword evidence="11" id="KW-1043">Host membrane</keyword>
<keyword evidence="12" id="KW-0843">Virulence</keyword>
<evidence type="ECO:0000256" key="6">
    <source>
        <dbReference type="ARBA" id="ARBA00022525"/>
    </source>
</evidence>
<dbReference type="SUPFAM" id="SSF56978">
    <property type="entry name" value="Perfringolysin"/>
    <property type="match status" value="1"/>
</dbReference>
<evidence type="ECO:0000313" key="18">
    <source>
        <dbReference type="Proteomes" id="UP000437160"/>
    </source>
</evidence>
<keyword evidence="13" id="KW-0446">Lipid-binding</keyword>
<comment type="subcellular location">
    <subcellularLocation>
        <location evidence="1">Host cell membrane</location>
        <topology evidence="1">Multi-pass membrane protein</topology>
    </subcellularLocation>
    <subcellularLocation>
        <location evidence="2">Secreted</location>
    </subcellularLocation>
</comment>
<evidence type="ECO:0000256" key="1">
    <source>
        <dbReference type="ARBA" id="ARBA00004598"/>
    </source>
</evidence>
<comment type="similarity">
    <text evidence="3">Belongs to the cholesterol-dependent cytolysin family.</text>
</comment>
<accession>A0A115K462</accession>
<keyword evidence="10" id="KW-0204">Cytolysis</keyword>
<feature type="domain" description="Thiol-activated cytolysin C-terminal" evidence="16">
    <location>
        <begin position="63"/>
        <end position="162"/>
    </location>
</feature>
<dbReference type="InterPro" id="IPR036359">
    <property type="entry name" value="Thiol_cytolysin_sf"/>
</dbReference>
<evidence type="ECO:0000256" key="9">
    <source>
        <dbReference type="ARBA" id="ARBA00022735"/>
    </source>
</evidence>
<dbReference type="AlphaFoldDB" id="A0A115K462"/>
<protein>
    <recommendedName>
        <fullName evidence="15">Thiol-activated cytolysin</fullName>
    </recommendedName>
</protein>
<dbReference type="InterPro" id="IPR038700">
    <property type="entry name" value="Thiol_cytolys_C_sf"/>
</dbReference>
<evidence type="ECO:0000256" key="8">
    <source>
        <dbReference type="ARBA" id="ARBA00022692"/>
    </source>
</evidence>
<organism evidence="17 18">
    <name type="scientific">Streptococcus pneumoniae</name>
    <dbReference type="NCBI Taxonomy" id="1313"/>
    <lineage>
        <taxon>Bacteria</taxon>
        <taxon>Bacillati</taxon>
        <taxon>Bacillota</taxon>
        <taxon>Bacilli</taxon>
        <taxon>Lactobacillales</taxon>
        <taxon>Streptococcaceae</taxon>
        <taxon>Streptococcus</taxon>
    </lineage>
</organism>
<name>A0A115K462_STREE</name>
<evidence type="ECO:0000256" key="2">
    <source>
        <dbReference type="ARBA" id="ARBA00004613"/>
    </source>
</evidence>
<dbReference type="GO" id="GO:0005576">
    <property type="term" value="C:extracellular region"/>
    <property type="evidence" value="ECO:0007669"/>
    <property type="project" value="UniProtKB-SubCell"/>
</dbReference>
<keyword evidence="8" id="KW-0812">Transmembrane</keyword>
<reference evidence="17 18" key="1">
    <citation type="submission" date="2019-11" db="EMBL/GenBank/DDBJ databases">
        <title>Growth characteristics of pneumococcus vary with the chemical composition of the capsule and with environmental conditions.</title>
        <authorList>
            <person name="Tothpal A."/>
            <person name="Desobry K."/>
            <person name="Joshi S."/>
            <person name="Wyllie A.L."/>
            <person name="Weinberger D.M."/>
        </authorList>
    </citation>
    <scope>NUCLEOTIDE SEQUENCE [LARGE SCALE GENOMIC DNA]</scope>
    <source>
        <strain evidence="18">pnumococcus19F</strain>
    </source>
</reference>
<comment type="caution">
    <text evidence="17">The sequence shown here is derived from an EMBL/GenBank/DDBJ whole genome shotgun (WGS) entry which is preliminary data.</text>
</comment>
<dbReference type="Pfam" id="PF17440">
    <property type="entry name" value="Thiol_cytolys_C"/>
    <property type="match status" value="1"/>
</dbReference>
<evidence type="ECO:0000256" key="5">
    <source>
        <dbReference type="ARBA" id="ARBA00022511"/>
    </source>
</evidence>
<evidence type="ECO:0000256" key="10">
    <source>
        <dbReference type="ARBA" id="ARBA00022852"/>
    </source>
</evidence>
<keyword evidence="4" id="KW-1134">Transmembrane beta strand</keyword>
<sequence>MSAQITINHKKVRYVRIELEGYNALSLAEVEVFRFIATNAETATQVSKPVQPISQTPVKDKTLTIQYSGAYIARYSITWEEVPVDKDGNQVVRSHSWEGNGCNQTAGFVLNLPIKENMRNLRVKIEKKTGLLWNRWQTIYENRPILAQPHRKITHWGTTLNSKVSDDDVL</sequence>
<evidence type="ECO:0000256" key="15">
    <source>
        <dbReference type="ARBA" id="ARBA00030056"/>
    </source>
</evidence>
<proteinExistence type="inferred from homology"/>
<gene>
    <name evidence="17" type="ORF">GM536_06325</name>
</gene>
<evidence type="ECO:0000256" key="4">
    <source>
        <dbReference type="ARBA" id="ARBA00022452"/>
    </source>
</evidence>
<dbReference type="GO" id="GO:0020002">
    <property type="term" value="C:host cell plasma membrane"/>
    <property type="evidence" value="ECO:0007669"/>
    <property type="project" value="UniProtKB-SubCell"/>
</dbReference>
<dbReference type="InterPro" id="IPR035390">
    <property type="entry name" value="Thiol_cytolys_C"/>
</dbReference>
<keyword evidence="14" id="KW-0472">Membrane</keyword>
<keyword evidence="5" id="KW-1032">Host cell membrane</keyword>
<dbReference type="PRINTS" id="PR01400">
    <property type="entry name" value="TACYTOLYSIN"/>
</dbReference>
<evidence type="ECO:0000313" key="17">
    <source>
        <dbReference type="EMBL" id="MTV98705.1"/>
    </source>
</evidence>
<keyword evidence="9" id="KW-0354">Hemolysis</keyword>
<evidence type="ECO:0000256" key="12">
    <source>
        <dbReference type="ARBA" id="ARBA00023026"/>
    </source>
</evidence>
<dbReference type="RefSeq" id="WP_001275928.1">
    <property type="nucleotide sequence ID" value="NZ_CFCX01000015.1"/>
</dbReference>
<keyword evidence="6" id="KW-0964">Secreted</keyword>